<reference evidence="2" key="1">
    <citation type="submission" date="2018-11" db="EMBL/GenBank/DDBJ databases">
        <authorList>
            <consortium name="Pathogen Informatics"/>
        </authorList>
    </citation>
    <scope>NUCLEOTIDE SEQUENCE</scope>
</reference>
<keyword evidence="1" id="KW-0472">Membrane</keyword>
<gene>
    <name evidence="2" type="ORF">PXEA_LOCUS7883</name>
</gene>
<keyword evidence="1" id="KW-0812">Transmembrane</keyword>
<proteinExistence type="predicted"/>
<keyword evidence="3" id="KW-1185">Reference proteome</keyword>
<accession>A0A448WL31</accession>
<keyword evidence="1" id="KW-1133">Transmembrane helix</keyword>
<sequence>MSSQVPRSFAGPSPIHPPDTLTTTITFDIFSILPAIPITPIVNIIIITDFIEEVRQQESRFTGLLADHYQLTGHQPCLIDPALRQMQTDYESLIARMSSRLASGEKEVSRIEA</sequence>
<protein>
    <submittedName>
        <fullName evidence="2">Uncharacterized protein</fullName>
    </submittedName>
</protein>
<name>A0A448WL31_9PLAT</name>
<comment type="caution">
    <text evidence="2">The sequence shown here is derived from an EMBL/GenBank/DDBJ whole genome shotgun (WGS) entry which is preliminary data.</text>
</comment>
<feature type="transmembrane region" description="Helical" evidence="1">
    <location>
        <begin position="29"/>
        <end position="51"/>
    </location>
</feature>
<dbReference type="Proteomes" id="UP000784294">
    <property type="component" value="Unassembled WGS sequence"/>
</dbReference>
<evidence type="ECO:0000313" key="2">
    <source>
        <dbReference type="EMBL" id="VEL14443.1"/>
    </source>
</evidence>
<organism evidence="2 3">
    <name type="scientific">Protopolystoma xenopodis</name>
    <dbReference type="NCBI Taxonomy" id="117903"/>
    <lineage>
        <taxon>Eukaryota</taxon>
        <taxon>Metazoa</taxon>
        <taxon>Spiralia</taxon>
        <taxon>Lophotrochozoa</taxon>
        <taxon>Platyhelminthes</taxon>
        <taxon>Monogenea</taxon>
        <taxon>Polyopisthocotylea</taxon>
        <taxon>Polystomatidea</taxon>
        <taxon>Polystomatidae</taxon>
        <taxon>Protopolystoma</taxon>
    </lineage>
</organism>
<evidence type="ECO:0000313" key="3">
    <source>
        <dbReference type="Proteomes" id="UP000784294"/>
    </source>
</evidence>
<evidence type="ECO:0000256" key="1">
    <source>
        <dbReference type="SAM" id="Phobius"/>
    </source>
</evidence>
<dbReference type="AlphaFoldDB" id="A0A448WL31"/>
<dbReference type="EMBL" id="CAAALY010021182">
    <property type="protein sequence ID" value="VEL14443.1"/>
    <property type="molecule type" value="Genomic_DNA"/>
</dbReference>